<dbReference type="Pfam" id="PF00672">
    <property type="entry name" value="HAMP"/>
    <property type="match status" value="1"/>
</dbReference>
<dbReference type="AlphaFoldDB" id="A0A1H5S1T9"/>
<dbReference type="PANTHER" id="PTHR32089:SF39">
    <property type="entry name" value="METHYL-ACCEPTING CHEMOTAXIS PROTEIN HLYB"/>
    <property type="match status" value="1"/>
</dbReference>
<gene>
    <name evidence="14" type="ORF">SAMN04488244_101215</name>
</gene>
<evidence type="ECO:0000313" key="14">
    <source>
        <dbReference type="EMBL" id="SEF44576.1"/>
    </source>
</evidence>
<dbReference type="InterPro" id="IPR003660">
    <property type="entry name" value="HAMP_dom"/>
</dbReference>
<proteinExistence type="inferred from homology"/>
<keyword evidence="3" id="KW-0488">Methylation</keyword>
<reference evidence="15" key="1">
    <citation type="submission" date="2016-10" db="EMBL/GenBank/DDBJ databases">
        <authorList>
            <person name="Varghese N."/>
            <person name="Submissions S."/>
        </authorList>
    </citation>
    <scope>NUCLEOTIDE SEQUENCE [LARGE SCALE GENOMIC DNA]</scope>
    <source>
        <strain evidence="15">CGMCC 1.7062</strain>
    </source>
</reference>
<comment type="similarity">
    <text evidence="9">Belongs to the methyl-accepting chemotaxis (MCP) protein family.</text>
</comment>
<dbReference type="OrthoDB" id="8724845at2"/>
<keyword evidence="6 11" id="KW-1133">Transmembrane helix</keyword>
<keyword evidence="7 11" id="KW-0472">Membrane</keyword>
<evidence type="ECO:0000256" key="9">
    <source>
        <dbReference type="ARBA" id="ARBA00029447"/>
    </source>
</evidence>
<evidence type="ECO:0000256" key="4">
    <source>
        <dbReference type="ARBA" id="ARBA00022500"/>
    </source>
</evidence>
<dbReference type="FunFam" id="1.10.287.950:FF:000001">
    <property type="entry name" value="Methyl-accepting chemotaxis sensory transducer"/>
    <property type="match status" value="1"/>
</dbReference>
<dbReference type="Gene3D" id="1.10.287.950">
    <property type="entry name" value="Methyl-accepting chemotaxis protein"/>
    <property type="match status" value="1"/>
</dbReference>
<keyword evidence="15" id="KW-1185">Reference proteome</keyword>
<evidence type="ECO:0000259" key="12">
    <source>
        <dbReference type="PROSITE" id="PS50111"/>
    </source>
</evidence>
<evidence type="ECO:0000256" key="10">
    <source>
        <dbReference type="PROSITE-ProRule" id="PRU00284"/>
    </source>
</evidence>
<dbReference type="SMART" id="SM00304">
    <property type="entry name" value="HAMP"/>
    <property type="match status" value="1"/>
</dbReference>
<evidence type="ECO:0000259" key="13">
    <source>
        <dbReference type="PROSITE" id="PS50885"/>
    </source>
</evidence>
<dbReference type="PANTHER" id="PTHR32089">
    <property type="entry name" value="METHYL-ACCEPTING CHEMOTAXIS PROTEIN MCPB"/>
    <property type="match status" value="1"/>
</dbReference>
<feature type="transmembrane region" description="Helical" evidence="11">
    <location>
        <begin position="232"/>
        <end position="253"/>
    </location>
</feature>
<keyword evidence="8 10" id="KW-0807">Transducer</keyword>
<dbReference type="GO" id="GO:0007165">
    <property type="term" value="P:signal transduction"/>
    <property type="evidence" value="ECO:0007669"/>
    <property type="project" value="UniProtKB-KW"/>
</dbReference>
<dbReference type="CDD" id="cd06225">
    <property type="entry name" value="HAMP"/>
    <property type="match status" value="1"/>
</dbReference>
<protein>
    <submittedName>
        <fullName evidence="14">Methyl-accepting chemotaxis protein</fullName>
    </submittedName>
</protein>
<name>A0A1H5S1T9_9VIBR</name>
<dbReference type="SUPFAM" id="SSF58104">
    <property type="entry name" value="Methyl-accepting chemotaxis protein (MCP) signaling domain"/>
    <property type="match status" value="1"/>
</dbReference>
<keyword evidence="5 11" id="KW-0812">Transmembrane</keyword>
<dbReference type="GO" id="GO:0005886">
    <property type="term" value="C:plasma membrane"/>
    <property type="evidence" value="ECO:0007669"/>
    <property type="project" value="UniProtKB-SubCell"/>
</dbReference>
<dbReference type="InterPro" id="IPR004089">
    <property type="entry name" value="MCPsignal_dom"/>
</dbReference>
<dbReference type="GO" id="GO:0006935">
    <property type="term" value="P:chemotaxis"/>
    <property type="evidence" value="ECO:0007669"/>
    <property type="project" value="UniProtKB-KW"/>
</dbReference>
<comment type="subcellular location">
    <subcellularLocation>
        <location evidence="1">Cell membrane</location>
        <topology evidence="1">Multi-pass membrane protein</topology>
    </subcellularLocation>
</comment>
<dbReference type="RefSeq" id="WP_103878463.1">
    <property type="nucleotide sequence ID" value="NZ_FNVG01000001.1"/>
</dbReference>
<dbReference type="EMBL" id="FNVG01000001">
    <property type="protein sequence ID" value="SEF44576.1"/>
    <property type="molecule type" value="Genomic_DNA"/>
</dbReference>
<evidence type="ECO:0000256" key="6">
    <source>
        <dbReference type="ARBA" id="ARBA00022989"/>
    </source>
</evidence>
<evidence type="ECO:0000256" key="11">
    <source>
        <dbReference type="SAM" id="Phobius"/>
    </source>
</evidence>
<evidence type="ECO:0000256" key="5">
    <source>
        <dbReference type="ARBA" id="ARBA00022692"/>
    </source>
</evidence>
<dbReference type="PROSITE" id="PS50885">
    <property type="entry name" value="HAMP"/>
    <property type="match status" value="1"/>
</dbReference>
<evidence type="ECO:0000256" key="8">
    <source>
        <dbReference type="ARBA" id="ARBA00023224"/>
    </source>
</evidence>
<dbReference type="PROSITE" id="PS50111">
    <property type="entry name" value="CHEMOTAXIS_TRANSDUC_2"/>
    <property type="match status" value="1"/>
</dbReference>
<evidence type="ECO:0000313" key="15">
    <source>
        <dbReference type="Proteomes" id="UP000236721"/>
    </source>
</evidence>
<dbReference type="Proteomes" id="UP000236721">
    <property type="component" value="Unassembled WGS sequence"/>
</dbReference>
<keyword evidence="4" id="KW-0145">Chemotaxis</keyword>
<dbReference type="CDD" id="cd11386">
    <property type="entry name" value="MCP_signal"/>
    <property type="match status" value="1"/>
</dbReference>
<dbReference type="Pfam" id="PF00015">
    <property type="entry name" value="MCPsignal"/>
    <property type="match status" value="1"/>
</dbReference>
<evidence type="ECO:0000256" key="1">
    <source>
        <dbReference type="ARBA" id="ARBA00004651"/>
    </source>
</evidence>
<keyword evidence="2" id="KW-1003">Cell membrane</keyword>
<feature type="domain" description="HAMP" evidence="13">
    <location>
        <begin position="251"/>
        <end position="304"/>
    </location>
</feature>
<accession>A0A1H5S1T9</accession>
<evidence type="ECO:0000256" key="2">
    <source>
        <dbReference type="ARBA" id="ARBA00022475"/>
    </source>
</evidence>
<dbReference type="SMART" id="SM00283">
    <property type="entry name" value="MA"/>
    <property type="match status" value="1"/>
</dbReference>
<feature type="domain" description="Methyl-accepting transducer" evidence="12">
    <location>
        <begin position="309"/>
        <end position="545"/>
    </location>
</feature>
<organism evidence="14 15">
    <name type="scientific">Vibrio hangzhouensis</name>
    <dbReference type="NCBI Taxonomy" id="462991"/>
    <lineage>
        <taxon>Bacteria</taxon>
        <taxon>Pseudomonadati</taxon>
        <taxon>Pseudomonadota</taxon>
        <taxon>Gammaproteobacteria</taxon>
        <taxon>Vibrionales</taxon>
        <taxon>Vibrionaceae</taxon>
        <taxon>Vibrio</taxon>
    </lineage>
</organism>
<evidence type="ECO:0000256" key="3">
    <source>
        <dbReference type="ARBA" id="ARBA00022481"/>
    </source>
</evidence>
<sequence>MKIKHQLLLLGSISILAIFSMLMSSSYFAKTTDNLTQALTKLSQLEVTLLNLRRNEKDFLLRKDEKYLSKFQINAENFRAQRSDLMTTLENSGVSLPNQLIEELNAYQSSFSELVTAYMTLGLNESEGLTKTFLDAFRQELTRGITISLLDYHDDVMFGVTTNINETDNQALNQSGQDVLRQRSVIGFSYDKGLLGLTRSNSHKIETDFANFNQQLSKVLDEKIKAITTIKWTISGLLLAIIIVFITLLVRAINLNVQRLQSTIANIAENNDLTQRVEIKGNSEIASIAKAVNSLLDNFSTLVGNTQQQSRQLKNSSTNMEDELGHVIHQFHSQSDHTNSMAAAVQQMVTTIDEIAQTTHKAADVVNKAADNSQNSRLFVEDTVGNIQSLSAVLKESNNEIRSLSEHVGKIGGAVNIIQDIAEQTNLLALNAAIEAARAGEQGRGFAVVADEVRALASRTHQSTEEITNLVSAIQSQMTTVVTDIEQCNSQGAATLSASAKLDSALQQISDDMVEIQANSDQIAAAIEEQGIVMGQVGESITELNEISNENMNNARSCLNEVKGVASQTSQMDQAISIFKIS</sequence>
<evidence type="ECO:0000256" key="7">
    <source>
        <dbReference type="ARBA" id="ARBA00023136"/>
    </source>
</evidence>